<evidence type="ECO:0000256" key="3">
    <source>
        <dbReference type="SAM" id="MobiDB-lite"/>
    </source>
</evidence>
<proteinExistence type="predicted"/>
<keyword evidence="4" id="KW-0812">Transmembrane</keyword>
<evidence type="ECO:0000259" key="5">
    <source>
        <dbReference type="Pfam" id="PF13490"/>
    </source>
</evidence>
<evidence type="ECO:0000313" key="7">
    <source>
        <dbReference type="Proteomes" id="UP000555564"/>
    </source>
</evidence>
<sequence>MTCEEVRMSLGAHILGALEPQEAVLVEAHLATCADCRAELEELGGLTAMLAKVEEQDIEQVGRPPQAVLDRLIATSVRRRRLNRAVLGLAASLVVAALGGAAFVGLTGDGPGSDAAGAPAALSQATPAPSAEAYGSARDSAEQPMLATGEPVPGSPPPEAATTAESPELRKNAARTLTGEQDGVRADLTLTSRGPEGTAIVVRLSGVPDGTSCRVTAVGLDGTRAPAGGWTADKADYHGGTATFTGQTELTAESIEGFDISTSTGRRLLWLPLRS</sequence>
<keyword evidence="4" id="KW-0472">Membrane</keyword>
<dbReference type="InterPro" id="IPR041916">
    <property type="entry name" value="Anti_sigma_zinc_sf"/>
</dbReference>
<feature type="transmembrane region" description="Helical" evidence="4">
    <location>
        <begin position="85"/>
        <end position="106"/>
    </location>
</feature>
<evidence type="ECO:0000313" key="6">
    <source>
        <dbReference type="EMBL" id="MBB6471689.1"/>
    </source>
</evidence>
<accession>A0A7X0IAL1</accession>
<evidence type="ECO:0000256" key="4">
    <source>
        <dbReference type="SAM" id="Phobius"/>
    </source>
</evidence>
<evidence type="ECO:0000256" key="1">
    <source>
        <dbReference type="ARBA" id="ARBA00023015"/>
    </source>
</evidence>
<reference evidence="6 7" key="1">
    <citation type="submission" date="2020-08" db="EMBL/GenBank/DDBJ databases">
        <title>Sequencing the genomes of 1000 actinobacteria strains.</title>
        <authorList>
            <person name="Klenk H.-P."/>
        </authorList>
    </citation>
    <scope>NUCLEOTIDE SEQUENCE [LARGE SCALE GENOMIC DNA]</scope>
    <source>
        <strain evidence="6 7">DSM 44936</strain>
    </source>
</reference>
<comment type="caution">
    <text evidence="6">The sequence shown here is derived from an EMBL/GenBank/DDBJ whole genome shotgun (WGS) entry which is preliminary data.</text>
</comment>
<organism evidence="6 7">
    <name type="scientific">Sphaerisporangium rubeum</name>
    <dbReference type="NCBI Taxonomy" id="321317"/>
    <lineage>
        <taxon>Bacteria</taxon>
        <taxon>Bacillati</taxon>
        <taxon>Actinomycetota</taxon>
        <taxon>Actinomycetes</taxon>
        <taxon>Streptosporangiales</taxon>
        <taxon>Streptosporangiaceae</taxon>
        <taxon>Sphaerisporangium</taxon>
    </lineage>
</organism>
<name>A0A7X0IAL1_9ACTN</name>
<dbReference type="RefSeq" id="WP_184978860.1">
    <property type="nucleotide sequence ID" value="NZ_BAAALO010000031.1"/>
</dbReference>
<keyword evidence="2" id="KW-0804">Transcription</keyword>
<keyword evidence="7" id="KW-1185">Reference proteome</keyword>
<evidence type="ECO:0000256" key="2">
    <source>
        <dbReference type="ARBA" id="ARBA00023163"/>
    </source>
</evidence>
<dbReference type="Proteomes" id="UP000555564">
    <property type="component" value="Unassembled WGS sequence"/>
</dbReference>
<dbReference type="EMBL" id="JACHIU010000001">
    <property type="protein sequence ID" value="MBB6471689.1"/>
    <property type="molecule type" value="Genomic_DNA"/>
</dbReference>
<keyword evidence="4" id="KW-1133">Transmembrane helix</keyword>
<protein>
    <recommendedName>
        <fullName evidence="5">Putative zinc-finger domain-containing protein</fullName>
    </recommendedName>
</protein>
<dbReference type="Pfam" id="PF13490">
    <property type="entry name" value="zf-HC2"/>
    <property type="match status" value="1"/>
</dbReference>
<gene>
    <name evidence="6" type="ORF">BJ992_001120</name>
</gene>
<feature type="domain" description="Putative zinc-finger" evidence="5">
    <location>
        <begin position="3"/>
        <end position="37"/>
    </location>
</feature>
<dbReference type="Gene3D" id="1.10.10.1320">
    <property type="entry name" value="Anti-sigma factor, zinc-finger domain"/>
    <property type="match status" value="1"/>
</dbReference>
<keyword evidence="1" id="KW-0805">Transcription regulation</keyword>
<feature type="region of interest" description="Disordered" evidence="3">
    <location>
        <begin position="113"/>
        <end position="167"/>
    </location>
</feature>
<dbReference type="InterPro" id="IPR027383">
    <property type="entry name" value="Znf_put"/>
</dbReference>
<feature type="compositionally biased region" description="Low complexity" evidence="3">
    <location>
        <begin position="113"/>
        <end position="131"/>
    </location>
</feature>
<dbReference type="AlphaFoldDB" id="A0A7X0IAL1"/>